<proteinExistence type="predicted"/>
<dbReference type="Proteomes" id="UP001492380">
    <property type="component" value="Unassembled WGS sequence"/>
</dbReference>
<dbReference type="Pfam" id="PF12754">
    <property type="entry name" value="Get5_N"/>
    <property type="match status" value="1"/>
</dbReference>
<feature type="region of interest" description="Disordered" evidence="1">
    <location>
        <begin position="25"/>
        <end position="101"/>
    </location>
</feature>
<dbReference type="CDD" id="cd17039">
    <property type="entry name" value="Ubl_ubiquitin_like"/>
    <property type="match status" value="1"/>
</dbReference>
<gene>
    <name evidence="3" type="ORF">HDK90DRAFT_461610</name>
</gene>
<feature type="region of interest" description="Disordered" evidence="1">
    <location>
        <begin position="165"/>
        <end position="199"/>
    </location>
</feature>
<evidence type="ECO:0000313" key="4">
    <source>
        <dbReference type="Proteomes" id="UP001492380"/>
    </source>
</evidence>
<protein>
    <submittedName>
        <fullName evidence="3">Cell-cycle control medial ring component</fullName>
    </submittedName>
</protein>
<sequence length="240" mass="25095">MTELAFAKQFLSALDARPMRISPDHVVDPREYPAQPAFTLPKPPSGPRLKRARPTANDTPGSSSPAAASATAGTTVTLKPTRPSPSTPALTLPTPQPPHTSIHALKTAYATASGLPVDKIKLLYKKKPVGDTKTLKDVLGDTEAASEAEFSVMVMGGAAAAAAASSPAGTPERVTSPGVSTPSAAAEGPLAQPVQSGEQVAESNRFWSDLEGFLAQRVKDEAVAKRMTGVFRSAWEKETR</sequence>
<keyword evidence="4" id="KW-1185">Reference proteome</keyword>
<dbReference type="InterPro" id="IPR049256">
    <property type="entry name" value="Get5_C"/>
</dbReference>
<dbReference type="EMBL" id="JBBWRZ010000001">
    <property type="protein sequence ID" value="KAK8246805.1"/>
    <property type="molecule type" value="Genomic_DNA"/>
</dbReference>
<dbReference type="Pfam" id="PF17183">
    <property type="entry name" value="Get5_C"/>
    <property type="match status" value="1"/>
</dbReference>
<organism evidence="3 4">
    <name type="scientific">Phyllosticta capitalensis</name>
    <dbReference type="NCBI Taxonomy" id="121624"/>
    <lineage>
        <taxon>Eukaryota</taxon>
        <taxon>Fungi</taxon>
        <taxon>Dikarya</taxon>
        <taxon>Ascomycota</taxon>
        <taxon>Pezizomycotina</taxon>
        <taxon>Dothideomycetes</taxon>
        <taxon>Dothideomycetes incertae sedis</taxon>
        <taxon>Botryosphaeriales</taxon>
        <taxon>Phyllostictaceae</taxon>
        <taxon>Phyllosticta</taxon>
    </lineage>
</organism>
<dbReference type="Gene3D" id="1.10.286.70">
    <property type="entry name" value="Get5 dimerization domain"/>
    <property type="match status" value="1"/>
</dbReference>
<evidence type="ECO:0000259" key="2">
    <source>
        <dbReference type="PROSITE" id="PS50053"/>
    </source>
</evidence>
<reference evidence="3 4" key="1">
    <citation type="submission" date="2024-04" db="EMBL/GenBank/DDBJ databases">
        <title>Phyllosticta paracitricarpa is synonymous to the EU quarantine fungus P. citricarpa based on phylogenomic analyses.</title>
        <authorList>
            <consortium name="Lawrence Berkeley National Laboratory"/>
            <person name="Van Ingen-Buijs V.A."/>
            <person name="Van Westerhoven A.C."/>
            <person name="Haridas S."/>
            <person name="Skiadas P."/>
            <person name="Martin F."/>
            <person name="Groenewald J.Z."/>
            <person name="Crous P.W."/>
            <person name="Seidl M.F."/>
        </authorList>
    </citation>
    <scope>NUCLEOTIDE SEQUENCE [LARGE SCALE GENOMIC DNA]</scope>
    <source>
        <strain evidence="3 4">CBS 123374</strain>
    </source>
</reference>
<dbReference type="InterPro" id="IPR024737">
    <property type="entry name" value="Get5_N"/>
</dbReference>
<accession>A0ABR1Z416</accession>
<feature type="domain" description="Ubiquitin-like" evidence="2">
    <location>
        <begin position="74"/>
        <end position="137"/>
    </location>
</feature>
<evidence type="ECO:0000256" key="1">
    <source>
        <dbReference type="SAM" id="MobiDB-lite"/>
    </source>
</evidence>
<dbReference type="InterPro" id="IPR029071">
    <property type="entry name" value="Ubiquitin-like_domsf"/>
</dbReference>
<dbReference type="InterPro" id="IPR000626">
    <property type="entry name" value="Ubiquitin-like_dom"/>
</dbReference>
<dbReference type="SUPFAM" id="SSF54236">
    <property type="entry name" value="Ubiquitin-like"/>
    <property type="match status" value="1"/>
</dbReference>
<name>A0ABR1Z416_9PEZI</name>
<comment type="caution">
    <text evidence="3">The sequence shown here is derived from an EMBL/GenBank/DDBJ whole genome shotgun (WGS) entry which is preliminary data.</text>
</comment>
<dbReference type="PROSITE" id="PS50053">
    <property type="entry name" value="UBIQUITIN_2"/>
    <property type="match status" value="1"/>
</dbReference>
<dbReference type="Gene3D" id="3.10.20.90">
    <property type="entry name" value="Phosphatidylinositol 3-kinase Catalytic Subunit, Chain A, domain 1"/>
    <property type="match status" value="1"/>
</dbReference>
<evidence type="ECO:0000313" key="3">
    <source>
        <dbReference type="EMBL" id="KAK8246805.1"/>
    </source>
</evidence>
<feature type="compositionally biased region" description="Low complexity" evidence="1">
    <location>
        <begin position="59"/>
        <end position="75"/>
    </location>
</feature>